<keyword evidence="2" id="KW-1185">Reference proteome</keyword>
<proteinExistence type="predicted"/>
<reference evidence="1" key="2">
    <citation type="submission" date="2020-05" db="EMBL/GenBank/DDBJ databases">
        <authorList>
            <person name="Kim H.-S."/>
            <person name="Proctor R.H."/>
            <person name="Brown D.W."/>
        </authorList>
    </citation>
    <scope>NUCLEOTIDE SEQUENCE</scope>
    <source>
        <strain evidence="1">NRRL 20472</strain>
    </source>
</reference>
<protein>
    <recommendedName>
        <fullName evidence="3">Fungal N-terminal domain-containing protein</fullName>
    </recommendedName>
</protein>
<dbReference type="EMBL" id="JABEXW010000148">
    <property type="protein sequence ID" value="KAF4969830.1"/>
    <property type="molecule type" value="Genomic_DNA"/>
</dbReference>
<accession>A0A8H4XCZ3</accession>
<dbReference type="AlphaFoldDB" id="A0A8H4XCZ3"/>
<dbReference type="OrthoDB" id="19923at2759"/>
<organism evidence="1 2">
    <name type="scientific">Fusarium sarcochroum</name>
    <dbReference type="NCBI Taxonomy" id="1208366"/>
    <lineage>
        <taxon>Eukaryota</taxon>
        <taxon>Fungi</taxon>
        <taxon>Dikarya</taxon>
        <taxon>Ascomycota</taxon>
        <taxon>Pezizomycotina</taxon>
        <taxon>Sordariomycetes</taxon>
        <taxon>Hypocreomycetidae</taxon>
        <taxon>Hypocreales</taxon>
        <taxon>Nectriaceae</taxon>
        <taxon>Fusarium</taxon>
        <taxon>Fusarium lateritium species complex</taxon>
    </lineage>
</organism>
<evidence type="ECO:0008006" key="3">
    <source>
        <dbReference type="Google" id="ProtNLM"/>
    </source>
</evidence>
<name>A0A8H4XCZ3_9HYPO</name>
<reference evidence="1" key="1">
    <citation type="journal article" date="2020" name="BMC Genomics">
        <title>Correction to: Identification and distribution of gene clusters required for synthesis of sphingolipid metabolism inhibitors in diverse species of the filamentous fungus Fusarium.</title>
        <authorList>
            <person name="Kim H.S."/>
            <person name="Lohmar J.M."/>
            <person name="Busman M."/>
            <person name="Brown D.W."/>
            <person name="Naumann T.A."/>
            <person name="Divon H.H."/>
            <person name="Lysoe E."/>
            <person name="Uhlig S."/>
            <person name="Proctor R.H."/>
        </authorList>
    </citation>
    <scope>NUCLEOTIDE SEQUENCE</scope>
    <source>
        <strain evidence="1">NRRL 20472</strain>
    </source>
</reference>
<dbReference type="Proteomes" id="UP000622797">
    <property type="component" value="Unassembled WGS sequence"/>
</dbReference>
<comment type="caution">
    <text evidence="1">The sequence shown here is derived from an EMBL/GenBank/DDBJ whole genome shotgun (WGS) entry which is preliminary data.</text>
</comment>
<evidence type="ECO:0000313" key="2">
    <source>
        <dbReference type="Proteomes" id="UP000622797"/>
    </source>
</evidence>
<evidence type="ECO:0000313" key="1">
    <source>
        <dbReference type="EMBL" id="KAF4969830.1"/>
    </source>
</evidence>
<sequence>MSDPLSISASIAGLITLSTVVYQTLSDFADKVDKAPKSTQEILYAVAEMRLALNSISELVESFHKISPRRKAMVQLDHLVIALSRAVMTFTDLELFLSNWPEISAMQSSAWKRIRWALQEDKATRLVKKLSENKTSLLLILNILQSESDFEAQTSNQVLTEQMETLRAENREMRVLMDQIGNDIQSIAGSVKFHDNASSIGLPTIPQTAESIRTALHPAFKNP</sequence>
<gene>
    <name evidence="1" type="ORF">FSARC_2988</name>
</gene>